<evidence type="ECO:0000313" key="5">
    <source>
        <dbReference type="EMBL" id="MFC4558156.1"/>
    </source>
</evidence>
<dbReference type="SUPFAM" id="SSF54637">
    <property type="entry name" value="Thioesterase/thiol ester dehydrase-isomerase"/>
    <property type="match status" value="1"/>
</dbReference>
<dbReference type="Pfam" id="PF03061">
    <property type="entry name" value="4HBT"/>
    <property type="match status" value="1"/>
</dbReference>
<keyword evidence="6" id="KW-1185">Reference proteome</keyword>
<proteinExistence type="inferred from homology"/>
<evidence type="ECO:0000313" key="6">
    <source>
        <dbReference type="Proteomes" id="UP001595989"/>
    </source>
</evidence>
<reference evidence="6" key="1">
    <citation type="journal article" date="2019" name="Int. J. Syst. Evol. Microbiol.">
        <title>The Global Catalogue of Microorganisms (GCM) 10K type strain sequencing project: providing services to taxonomists for standard genome sequencing and annotation.</title>
        <authorList>
            <consortium name="The Broad Institute Genomics Platform"/>
            <consortium name="The Broad Institute Genome Sequencing Center for Infectious Disease"/>
            <person name="Wu L."/>
            <person name="Ma J."/>
        </authorList>
    </citation>
    <scope>NUCLEOTIDE SEQUENCE [LARGE SCALE GENOMIC DNA]</scope>
    <source>
        <strain evidence="6">CGMCC 4.7426</strain>
    </source>
</reference>
<dbReference type="Gene3D" id="3.10.129.10">
    <property type="entry name" value="Hotdog Thioesterase"/>
    <property type="match status" value="1"/>
</dbReference>
<dbReference type="CDD" id="cd03442">
    <property type="entry name" value="BFIT_BACH"/>
    <property type="match status" value="1"/>
</dbReference>
<comment type="similarity">
    <text evidence="1">Belongs to the acyl coenzyme A hydrolase family.</text>
</comment>
<dbReference type="EC" id="3.1.2.20" evidence="5"/>
<dbReference type="InterPro" id="IPR033120">
    <property type="entry name" value="HOTDOG_ACOT"/>
</dbReference>
<dbReference type="InterPro" id="IPR029069">
    <property type="entry name" value="HotDog_dom_sf"/>
</dbReference>
<dbReference type="EMBL" id="JBHSFU010000004">
    <property type="protein sequence ID" value="MFC4558156.1"/>
    <property type="molecule type" value="Genomic_DNA"/>
</dbReference>
<protein>
    <submittedName>
        <fullName evidence="5">Acyl-CoA thioesterase</fullName>
        <ecNumber evidence="5">3.1.2.20</ecNumber>
    </submittedName>
</protein>
<comment type="caution">
    <text evidence="5">The sequence shown here is derived from an EMBL/GenBank/DDBJ whole genome shotgun (WGS) entry which is preliminary data.</text>
</comment>
<sequence length="173" mass="19043">MDAKPCTTSLTVKTSHVLPPDTNTHGTLFGGKLMAHIDDVAAIAAVRHARKPVVTASTDSVDFLAPVREGDSVCVEAFVTWTHTTSMEVFVKAVTENLLTGERKVCTTAFLTFVAVDDDGRPTTVPPVYPVTDQEKKLHEAAPARAEQRKARRKHSYELAETFGTDFPWDREF</sequence>
<dbReference type="PANTHER" id="PTHR11049">
    <property type="entry name" value="ACYL COENZYME A THIOESTER HYDROLASE"/>
    <property type="match status" value="1"/>
</dbReference>
<dbReference type="Proteomes" id="UP001595989">
    <property type="component" value="Unassembled WGS sequence"/>
</dbReference>
<evidence type="ECO:0000256" key="3">
    <source>
        <dbReference type="PROSITE-ProRule" id="PRU01106"/>
    </source>
</evidence>
<evidence type="ECO:0000256" key="1">
    <source>
        <dbReference type="ARBA" id="ARBA00010458"/>
    </source>
</evidence>
<dbReference type="PROSITE" id="PS51770">
    <property type="entry name" value="HOTDOG_ACOT"/>
    <property type="match status" value="1"/>
</dbReference>
<feature type="domain" description="HotDog ACOT-type" evidence="4">
    <location>
        <begin position="7"/>
        <end position="119"/>
    </location>
</feature>
<evidence type="ECO:0000259" key="4">
    <source>
        <dbReference type="PROSITE" id="PS51770"/>
    </source>
</evidence>
<name>A0ABV9DJ47_9BACI</name>
<accession>A0ABV9DJ47</accession>
<dbReference type="GO" id="GO:0047617">
    <property type="term" value="F:fatty acyl-CoA hydrolase activity"/>
    <property type="evidence" value="ECO:0007669"/>
    <property type="project" value="UniProtKB-EC"/>
</dbReference>
<gene>
    <name evidence="5" type="ORF">ACFO3D_08020</name>
</gene>
<keyword evidence="2 3" id="KW-0378">Hydrolase</keyword>
<organism evidence="5 6">
    <name type="scientific">Virgibacillus kekensis</name>
    <dbReference type="NCBI Taxonomy" id="202261"/>
    <lineage>
        <taxon>Bacteria</taxon>
        <taxon>Bacillati</taxon>
        <taxon>Bacillota</taxon>
        <taxon>Bacilli</taxon>
        <taxon>Bacillales</taxon>
        <taxon>Bacillaceae</taxon>
        <taxon>Virgibacillus</taxon>
    </lineage>
</organism>
<dbReference type="RefSeq" id="WP_390294578.1">
    <property type="nucleotide sequence ID" value="NZ_JBHSFU010000004.1"/>
</dbReference>
<dbReference type="InterPro" id="IPR040170">
    <property type="entry name" value="Cytosol_ACT"/>
</dbReference>
<dbReference type="PANTHER" id="PTHR11049:SF24">
    <property type="entry name" value="CYTOSOLIC ACYL COENZYME A THIOESTER HYDROLASE"/>
    <property type="match status" value="1"/>
</dbReference>
<evidence type="ECO:0000256" key="2">
    <source>
        <dbReference type="ARBA" id="ARBA00022801"/>
    </source>
</evidence>
<dbReference type="InterPro" id="IPR006683">
    <property type="entry name" value="Thioestr_dom"/>
</dbReference>